<comment type="caution">
    <text evidence="2">The sequence shown here is derived from an EMBL/GenBank/DDBJ whole genome shotgun (WGS) entry which is preliminary data.</text>
</comment>
<organism evidence="2 3">
    <name type="scientific">Cladorrhinum samala</name>
    <dbReference type="NCBI Taxonomy" id="585594"/>
    <lineage>
        <taxon>Eukaryota</taxon>
        <taxon>Fungi</taxon>
        <taxon>Dikarya</taxon>
        <taxon>Ascomycota</taxon>
        <taxon>Pezizomycotina</taxon>
        <taxon>Sordariomycetes</taxon>
        <taxon>Sordariomycetidae</taxon>
        <taxon>Sordariales</taxon>
        <taxon>Podosporaceae</taxon>
        <taxon>Cladorrhinum</taxon>
    </lineage>
</organism>
<sequence length="70" mass="7374">MKFTIATVLALATVAVAYPHVDPNAPVRRQNIVGQIDPAIPAMTDRQGNVIPFEATKVYLAAADAAAKKA</sequence>
<keyword evidence="3" id="KW-1185">Reference proteome</keyword>
<dbReference type="EMBL" id="MU864961">
    <property type="protein sequence ID" value="KAK4463330.1"/>
    <property type="molecule type" value="Genomic_DNA"/>
</dbReference>
<reference evidence="2" key="2">
    <citation type="submission" date="2023-06" db="EMBL/GenBank/DDBJ databases">
        <authorList>
            <consortium name="Lawrence Berkeley National Laboratory"/>
            <person name="Mondo S.J."/>
            <person name="Hensen N."/>
            <person name="Bonometti L."/>
            <person name="Westerberg I."/>
            <person name="Brannstrom I.O."/>
            <person name="Guillou S."/>
            <person name="Cros-Aarteil S."/>
            <person name="Calhoun S."/>
            <person name="Haridas S."/>
            <person name="Kuo A."/>
            <person name="Pangilinan J."/>
            <person name="Riley R."/>
            <person name="Labutti K."/>
            <person name="Andreopoulos B."/>
            <person name="Lipzen A."/>
            <person name="Chen C."/>
            <person name="Yanf M."/>
            <person name="Daum C."/>
            <person name="Ng V."/>
            <person name="Clum A."/>
            <person name="Steindorff A."/>
            <person name="Ohm R."/>
            <person name="Martin F."/>
            <person name="Silar P."/>
            <person name="Natvig D."/>
            <person name="Lalanne C."/>
            <person name="Gautier V."/>
            <person name="Ament-Velasquez S.L."/>
            <person name="Kruys A."/>
            <person name="Hutchinson M.I."/>
            <person name="Powell A.J."/>
            <person name="Barry K."/>
            <person name="Miller A.N."/>
            <person name="Grigoriev I.V."/>
            <person name="Debuchy R."/>
            <person name="Gladieux P."/>
            <person name="Thoren M.H."/>
            <person name="Johannesson H."/>
        </authorList>
    </citation>
    <scope>NUCLEOTIDE SEQUENCE</scope>
    <source>
        <strain evidence="2">PSN324</strain>
    </source>
</reference>
<accession>A0AAV9HR63</accession>
<protein>
    <submittedName>
        <fullName evidence="2">Uncharacterized protein</fullName>
    </submittedName>
</protein>
<dbReference type="AlphaFoldDB" id="A0AAV9HR63"/>
<feature type="signal peptide" evidence="1">
    <location>
        <begin position="1"/>
        <end position="17"/>
    </location>
</feature>
<evidence type="ECO:0000313" key="3">
    <source>
        <dbReference type="Proteomes" id="UP001321749"/>
    </source>
</evidence>
<reference evidence="2" key="1">
    <citation type="journal article" date="2023" name="Mol. Phylogenet. Evol.">
        <title>Genome-scale phylogeny and comparative genomics of the fungal order Sordariales.</title>
        <authorList>
            <person name="Hensen N."/>
            <person name="Bonometti L."/>
            <person name="Westerberg I."/>
            <person name="Brannstrom I.O."/>
            <person name="Guillou S."/>
            <person name="Cros-Aarteil S."/>
            <person name="Calhoun S."/>
            <person name="Haridas S."/>
            <person name="Kuo A."/>
            <person name="Mondo S."/>
            <person name="Pangilinan J."/>
            <person name="Riley R."/>
            <person name="LaButti K."/>
            <person name="Andreopoulos B."/>
            <person name="Lipzen A."/>
            <person name="Chen C."/>
            <person name="Yan M."/>
            <person name="Daum C."/>
            <person name="Ng V."/>
            <person name="Clum A."/>
            <person name="Steindorff A."/>
            <person name="Ohm R.A."/>
            <person name="Martin F."/>
            <person name="Silar P."/>
            <person name="Natvig D.O."/>
            <person name="Lalanne C."/>
            <person name="Gautier V."/>
            <person name="Ament-Velasquez S.L."/>
            <person name="Kruys A."/>
            <person name="Hutchinson M.I."/>
            <person name="Powell A.J."/>
            <person name="Barry K."/>
            <person name="Miller A.N."/>
            <person name="Grigoriev I.V."/>
            <person name="Debuchy R."/>
            <person name="Gladieux P."/>
            <person name="Hiltunen Thoren M."/>
            <person name="Johannesson H."/>
        </authorList>
    </citation>
    <scope>NUCLEOTIDE SEQUENCE</scope>
    <source>
        <strain evidence="2">PSN324</strain>
    </source>
</reference>
<name>A0AAV9HR63_9PEZI</name>
<evidence type="ECO:0000256" key="1">
    <source>
        <dbReference type="SAM" id="SignalP"/>
    </source>
</evidence>
<dbReference type="Proteomes" id="UP001321749">
    <property type="component" value="Unassembled WGS sequence"/>
</dbReference>
<evidence type="ECO:0000313" key="2">
    <source>
        <dbReference type="EMBL" id="KAK4463330.1"/>
    </source>
</evidence>
<gene>
    <name evidence="2" type="ORF">QBC42DRAFT_69666</name>
</gene>
<feature type="chain" id="PRO_5043361956" evidence="1">
    <location>
        <begin position="18"/>
        <end position="70"/>
    </location>
</feature>
<keyword evidence="1" id="KW-0732">Signal</keyword>
<proteinExistence type="predicted"/>